<dbReference type="Proteomes" id="UP000759537">
    <property type="component" value="Unassembled WGS sequence"/>
</dbReference>
<feature type="compositionally biased region" description="Polar residues" evidence="2">
    <location>
        <begin position="940"/>
        <end position="949"/>
    </location>
</feature>
<reference evidence="3" key="2">
    <citation type="journal article" date="2020" name="Nat. Commun.">
        <title>Large-scale genome sequencing of mycorrhizal fungi provides insights into the early evolution of symbiotic traits.</title>
        <authorList>
            <person name="Miyauchi S."/>
            <person name="Kiss E."/>
            <person name="Kuo A."/>
            <person name="Drula E."/>
            <person name="Kohler A."/>
            <person name="Sanchez-Garcia M."/>
            <person name="Morin E."/>
            <person name="Andreopoulos B."/>
            <person name="Barry K.W."/>
            <person name="Bonito G."/>
            <person name="Buee M."/>
            <person name="Carver A."/>
            <person name="Chen C."/>
            <person name="Cichocki N."/>
            <person name="Clum A."/>
            <person name="Culley D."/>
            <person name="Crous P.W."/>
            <person name="Fauchery L."/>
            <person name="Girlanda M."/>
            <person name="Hayes R.D."/>
            <person name="Keri Z."/>
            <person name="LaButti K."/>
            <person name="Lipzen A."/>
            <person name="Lombard V."/>
            <person name="Magnuson J."/>
            <person name="Maillard F."/>
            <person name="Murat C."/>
            <person name="Nolan M."/>
            <person name="Ohm R.A."/>
            <person name="Pangilinan J."/>
            <person name="Pereira M.F."/>
            <person name="Perotto S."/>
            <person name="Peter M."/>
            <person name="Pfister S."/>
            <person name="Riley R."/>
            <person name="Sitrit Y."/>
            <person name="Stielow J.B."/>
            <person name="Szollosi G."/>
            <person name="Zifcakova L."/>
            <person name="Stursova M."/>
            <person name="Spatafora J.W."/>
            <person name="Tedersoo L."/>
            <person name="Vaario L.M."/>
            <person name="Yamada A."/>
            <person name="Yan M."/>
            <person name="Wang P."/>
            <person name="Xu J."/>
            <person name="Bruns T."/>
            <person name="Baldrian P."/>
            <person name="Vilgalys R."/>
            <person name="Dunand C."/>
            <person name="Henrissat B."/>
            <person name="Grigoriev I.V."/>
            <person name="Hibbett D."/>
            <person name="Nagy L.G."/>
            <person name="Martin F.M."/>
        </authorList>
    </citation>
    <scope>NUCLEOTIDE SEQUENCE</scope>
    <source>
        <strain evidence="3">Prilba</strain>
    </source>
</reference>
<name>A0A9P5N2M7_9AGAM</name>
<evidence type="ECO:0000313" key="4">
    <source>
        <dbReference type="Proteomes" id="UP000759537"/>
    </source>
</evidence>
<organism evidence="3 4">
    <name type="scientific">Russula ochroleuca</name>
    <dbReference type="NCBI Taxonomy" id="152965"/>
    <lineage>
        <taxon>Eukaryota</taxon>
        <taxon>Fungi</taxon>
        <taxon>Dikarya</taxon>
        <taxon>Basidiomycota</taxon>
        <taxon>Agaricomycotina</taxon>
        <taxon>Agaricomycetes</taxon>
        <taxon>Russulales</taxon>
        <taxon>Russulaceae</taxon>
        <taxon>Russula</taxon>
    </lineage>
</organism>
<evidence type="ECO:0000313" key="3">
    <source>
        <dbReference type="EMBL" id="KAF8484797.1"/>
    </source>
</evidence>
<feature type="compositionally biased region" description="Low complexity" evidence="2">
    <location>
        <begin position="959"/>
        <end position="969"/>
    </location>
</feature>
<feature type="region of interest" description="Disordered" evidence="2">
    <location>
        <begin position="903"/>
        <end position="1045"/>
    </location>
</feature>
<feature type="compositionally biased region" description="Polar residues" evidence="2">
    <location>
        <begin position="739"/>
        <end position="754"/>
    </location>
</feature>
<feature type="region of interest" description="Disordered" evidence="2">
    <location>
        <begin position="271"/>
        <end position="401"/>
    </location>
</feature>
<dbReference type="EMBL" id="WHVB01000003">
    <property type="protein sequence ID" value="KAF8484797.1"/>
    <property type="molecule type" value="Genomic_DNA"/>
</dbReference>
<feature type="region of interest" description="Disordered" evidence="2">
    <location>
        <begin position="420"/>
        <end position="478"/>
    </location>
</feature>
<dbReference type="AlphaFoldDB" id="A0A9P5N2M7"/>
<protein>
    <submittedName>
        <fullName evidence="3">Uncharacterized protein</fullName>
    </submittedName>
</protein>
<feature type="region of interest" description="Disordered" evidence="2">
    <location>
        <begin position="1"/>
        <end position="68"/>
    </location>
</feature>
<comment type="caution">
    <text evidence="3">The sequence shown here is derived from an EMBL/GenBank/DDBJ whole genome shotgun (WGS) entry which is preliminary data.</text>
</comment>
<sequence length="1061" mass="116462">MSGSLSSDLTYESLREPSERDTSSIPEERTPSQAAEQPELPPDLSDFHAPDTMPDPQPDNRLSLVSAVSLEPRRRSRHHHNNHHHSRHSPIHRELAHMLSVSSRDAKELRRGLSTAFDKLDQSRVRASHAEKLALDMRLRVREAEEEKANAMHQASTVREELGKYKALLDNAHGEIRRAQQMLQDQEQLRYDAETSAARARDNARLMKQRRLVDLAREQGRKIGYNEGIQAGQRIGYHDDRSSTEDGGYYQNEGARFREMFDESRYRLDEFDQSPPFRDTYLNPVSQLDTEGPLPTPLPRRQVYPRLQGQLGGPGSAIDTTNLASEAPNPMSATGVQRTSSDDSSSTTTLPAAPATFHVSSRAPPPMPTIPEVPSTEAGSASWRSKSPRDSPRMPSHIQPALTPRMSTTADIHPSDVQFLQDNADFEPPPGIVDDTPSGLVGRNPPESGAHYQSPSPRRAFDDPSVLNNGMFSNVSQSPVHENYSTATGAIQSPAREYFAESIRSPAREHFETSPEAIRGPSREYFETPREAMRSHAREHFETTPEAMRSPAREHFETFPRAIPSPVQERFSTNHSPRATRAHPDSVQVVGDLRNPESSMRPSSRPGGPPPQRDGPPLRHRPIPQMPAPLAPQSSANAPYGYGSHSTQRRQPSGYDNRMPRDANLNAAPNAAPNQYARPSQIIPNSVEHPMDRSQGQRTHDPRLNAASNQYAHPSHIPNSVERPTDRSQGQRAHDASLNAASNQYTRPSHTIPNSAERPMDRAQGQRTREMSPRISSEQLLDPGATYDPRLPTAPPVFSGDSSAGRPRTPQNVPPRVHVQIPPTRYYTPDSASPRLATPTATGSRIPPTDVYSLGATSPNPSVRVSGSANQSPIRYPPTLYNEPNLQRQPTPTVDYEHGGRVSSPVLPIPSRDPRATSPGIVHSQADPYSGSYTAWPRTVITSPHTPTDTLPVRPPSVSPRRSPGAFAQPIPPPQGAAASFTPRRAASPNPLPRGVSPAPLLRASSPAPLPVRSPSAQSTRIHRSASDVSLPGAPGSPYSHYNPNLDADIAVLASSSQVNR</sequence>
<accession>A0A9P5N2M7</accession>
<feature type="compositionally biased region" description="Polar residues" evidence="2">
    <location>
        <begin position="1"/>
        <end position="10"/>
    </location>
</feature>
<feature type="compositionally biased region" description="Polar residues" evidence="2">
    <location>
        <begin position="466"/>
        <end position="478"/>
    </location>
</feature>
<feature type="compositionally biased region" description="Basic and acidic residues" evidence="2">
    <location>
        <begin position="521"/>
        <end position="543"/>
    </location>
</feature>
<keyword evidence="1" id="KW-0175">Coiled coil</keyword>
<keyword evidence="4" id="KW-1185">Reference proteome</keyword>
<feature type="coiled-coil region" evidence="1">
    <location>
        <begin position="127"/>
        <end position="189"/>
    </location>
</feature>
<feature type="compositionally biased region" description="Low complexity" evidence="2">
    <location>
        <begin position="997"/>
        <end position="1007"/>
    </location>
</feature>
<feature type="region of interest" description="Disordered" evidence="2">
    <location>
        <begin position="500"/>
        <end position="849"/>
    </location>
</feature>
<feature type="compositionally biased region" description="Low complexity" evidence="2">
    <location>
        <begin position="596"/>
        <end position="606"/>
    </location>
</feature>
<feature type="compositionally biased region" description="Low complexity" evidence="2">
    <location>
        <begin position="663"/>
        <end position="674"/>
    </location>
</feature>
<gene>
    <name evidence="3" type="ORF">DFH94DRAFT_716129</name>
</gene>
<reference evidence="3" key="1">
    <citation type="submission" date="2019-10" db="EMBL/GenBank/DDBJ databases">
        <authorList>
            <consortium name="DOE Joint Genome Institute"/>
            <person name="Kuo A."/>
            <person name="Miyauchi S."/>
            <person name="Kiss E."/>
            <person name="Drula E."/>
            <person name="Kohler A."/>
            <person name="Sanchez-Garcia M."/>
            <person name="Andreopoulos B."/>
            <person name="Barry K.W."/>
            <person name="Bonito G."/>
            <person name="Buee M."/>
            <person name="Carver A."/>
            <person name="Chen C."/>
            <person name="Cichocki N."/>
            <person name="Clum A."/>
            <person name="Culley D."/>
            <person name="Crous P.W."/>
            <person name="Fauchery L."/>
            <person name="Girlanda M."/>
            <person name="Hayes R."/>
            <person name="Keri Z."/>
            <person name="LaButti K."/>
            <person name="Lipzen A."/>
            <person name="Lombard V."/>
            <person name="Magnuson J."/>
            <person name="Maillard F."/>
            <person name="Morin E."/>
            <person name="Murat C."/>
            <person name="Nolan M."/>
            <person name="Ohm R."/>
            <person name="Pangilinan J."/>
            <person name="Pereira M."/>
            <person name="Perotto S."/>
            <person name="Peter M."/>
            <person name="Riley R."/>
            <person name="Sitrit Y."/>
            <person name="Stielow B."/>
            <person name="Szollosi G."/>
            <person name="Zifcakova L."/>
            <person name="Stursova M."/>
            <person name="Spatafora J.W."/>
            <person name="Tedersoo L."/>
            <person name="Vaario L.-M."/>
            <person name="Yamada A."/>
            <person name="Yan M."/>
            <person name="Wang P."/>
            <person name="Xu J."/>
            <person name="Bruns T."/>
            <person name="Baldrian P."/>
            <person name="Vilgalys R."/>
            <person name="Henrissat B."/>
            <person name="Grigoriev I.V."/>
            <person name="Hibbett D."/>
            <person name="Nagy L.G."/>
            <person name="Martin F.M."/>
        </authorList>
    </citation>
    <scope>NUCLEOTIDE SEQUENCE</scope>
    <source>
        <strain evidence="3">Prilba</strain>
    </source>
</reference>
<evidence type="ECO:0000256" key="2">
    <source>
        <dbReference type="SAM" id="MobiDB-lite"/>
    </source>
</evidence>
<evidence type="ECO:0000256" key="1">
    <source>
        <dbReference type="SAM" id="Coils"/>
    </source>
</evidence>
<dbReference type="OrthoDB" id="3268221at2759"/>
<feature type="compositionally biased region" description="Basic and acidic residues" evidence="2">
    <location>
        <begin position="13"/>
        <end position="30"/>
    </location>
</feature>
<proteinExistence type="predicted"/>